<dbReference type="InterPro" id="IPR011993">
    <property type="entry name" value="PH-like_dom_sf"/>
</dbReference>
<feature type="compositionally biased region" description="Polar residues" evidence="5">
    <location>
        <begin position="1451"/>
        <end position="1472"/>
    </location>
</feature>
<dbReference type="PROSITE" id="PS50003">
    <property type="entry name" value="PH_DOMAIN"/>
    <property type="match status" value="1"/>
</dbReference>
<accession>A0A6P6XTS6</accession>
<dbReference type="SMART" id="SM00799">
    <property type="entry name" value="DENN"/>
    <property type="match status" value="1"/>
</dbReference>
<dbReference type="SMART" id="SM00109">
    <property type="entry name" value="C1"/>
    <property type="match status" value="1"/>
</dbReference>
<evidence type="ECO:0000256" key="1">
    <source>
        <dbReference type="ARBA" id="ARBA00007471"/>
    </source>
</evidence>
<reference evidence="11" key="1">
    <citation type="submission" date="2025-08" db="UniProtKB">
        <authorList>
            <consortium name="RefSeq"/>
        </authorList>
    </citation>
    <scope>IDENTIFICATION</scope>
    <source>
        <strain evidence="11">Airmid</strain>
    </source>
</reference>
<dbReference type="KEGG" id="dpte:113791281"/>
<dbReference type="GO" id="GO:0016020">
    <property type="term" value="C:membrane"/>
    <property type="evidence" value="ECO:0007669"/>
    <property type="project" value="TreeGrafter"/>
</dbReference>
<dbReference type="RefSeq" id="XP_027196837.1">
    <property type="nucleotide sequence ID" value="XM_027341036.1"/>
</dbReference>
<dbReference type="InterPro" id="IPR005112">
    <property type="entry name" value="dDENN_dom"/>
</dbReference>
<dbReference type="GO" id="GO:0005737">
    <property type="term" value="C:cytoplasm"/>
    <property type="evidence" value="ECO:0007669"/>
    <property type="project" value="TreeGrafter"/>
</dbReference>
<dbReference type="Proteomes" id="UP000515146">
    <property type="component" value="Unplaced"/>
</dbReference>
<feature type="region of interest" description="Disordered" evidence="5">
    <location>
        <begin position="2037"/>
        <end position="2125"/>
    </location>
</feature>
<organism evidence="10 11">
    <name type="scientific">Dermatophagoides pteronyssinus</name>
    <name type="common">European house dust mite</name>
    <dbReference type="NCBI Taxonomy" id="6956"/>
    <lineage>
        <taxon>Eukaryota</taxon>
        <taxon>Metazoa</taxon>
        <taxon>Ecdysozoa</taxon>
        <taxon>Arthropoda</taxon>
        <taxon>Chelicerata</taxon>
        <taxon>Arachnida</taxon>
        <taxon>Acari</taxon>
        <taxon>Acariformes</taxon>
        <taxon>Sarcoptiformes</taxon>
        <taxon>Astigmata</taxon>
        <taxon>Psoroptidia</taxon>
        <taxon>Analgoidea</taxon>
        <taxon>Pyroglyphidae</taxon>
        <taxon>Dermatophagoidinae</taxon>
        <taxon>Dermatophagoides</taxon>
    </lineage>
</organism>
<keyword evidence="2" id="KW-0597">Phosphoprotein</keyword>
<dbReference type="SMART" id="SM00233">
    <property type="entry name" value="PH"/>
    <property type="match status" value="1"/>
</dbReference>
<dbReference type="InterPro" id="IPR022096">
    <property type="entry name" value="SBF1/SBF2"/>
</dbReference>
<keyword evidence="10" id="KW-1185">Reference proteome</keyword>
<evidence type="ECO:0000256" key="3">
    <source>
        <dbReference type="ARBA" id="ARBA00022723"/>
    </source>
</evidence>
<dbReference type="InterPro" id="IPR001849">
    <property type="entry name" value="PH_domain"/>
</dbReference>
<dbReference type="InterPro" id="IPR005113">
    <property type="entry name" value="uDENN_dom"/>
</dbReference>
<dbReference type="InterPro" id="IPR043153">
    <property type="entry name" value="DENN_C"/>
</dbReference>
<dbReference type="SMART" id="SM00800">
    <property type="entry name" value="uDENN"/>
    <property type="match status" value="1"/>
</dbReference>
<keyword evidence="3" id="KW-0479">Metal-binding</keyword>
<gene>
    <name evidence="11" type="primary">LOC113791281</name>
</gene>
<dbReference type="InterPro" id="IPR002219">
    <property type="entry name" value="PKC_DAG/PE"/>
</dbReference>
<dbReference type="CDD" id="cd13208">
    <property type="entry name" value="PH-GRAM_MTMR5_MTMR13"/>
    <property type="match status" value="1"/>
</dbReference>
<feature type="domain" description="Phorbol-ester/DAG-type" evidence="7">
    <location>
        <begin position="1973"/>
        <end position="2020"/>
    </location>
</feature>
<dbReference type="InterPro" id="IPR004182">
    <property type="entry name" value="GRAM"/>
</dbReference>
<dbReference type="Pfam" id="PF03456">
    <property type="entry name" value="uDENN"/>
    <property type="match status" value="1"/>
</dbReference>
<dbReference type="GO" id="GO:0046872">
    <property type="term" value="F:metal ion binding"/>
    <property type="evidence" value="ECO:0007669"/>
    <property type="project" value="UniProtKB-KW"/>
</dbReference>
<dbReference type="InterPro" id="IPR001194">
    <property type="entry name" value="cDENN_dom"/>
</dbReference>
<dbReference type="InterPro" id="IPR030564">
    <property type="entry name" value="Myotubularin"/>
</dbReference>
<feature type="domain" description="Myotubularin phosphatase" evidence="9">
    <location>
        <begin position="1208"/>
        <end position="1834"/>
    </location>
</feature>
<feature type="domain" description="PH" evidence="6">
    <location>
        <begin position="2124"/>
        <end position="2218"/>
    </location>
</feature>
<feature type="compositionally biased region" description="Low complexity" evidence="5">
    <location>
        <begin position="2038"/>
        <end position="2067"/>
    </location>
</feature>
<dbReference type="PROSITE" id="PS51339">
    <property type="entry name" value="PPASE_MYOTUBULARIN"/>
    <property type="match status" value="1"/>
</dbReference>
<dbReference type="SMART" id="SM00568">
    <property type="entry name" value="GRAM"/>
    <property type="match status" value="1"/>
</dbReference>
<dbReference type="FunCoup" id="A0A6P6XTS6">
    <property type="interactions" value="1244"/>
</dbReference>
<dbReference type="Gene3D" id="3.40.50.11500">
    <property type="match status" value="1"/>
</dbReference>
<feature type="region of interest" description="Disordered" evidence="5">
    <location>
        <begin position="1451"/>
        <end position="1473"/>
    </location>
</feature>
<comment type="similarity">
    <text evidence="1">Belongs to the protein-tyrosine phosphatase family. Non-receptor class myotubularin subfamily.</text>
</comment>
<evidence type="ECO:0000313" key="10">
    <source>
        <dbReference type="Proteomes" id="UP000515146"/>
    </source>
</evidence>
<dbReference type="InterPro" id="IPR010569">
    <property type="entry name" value="Myotubularin-like_Pase_dom"/>
</dbReference>
<evidence type="ECO:0000259" key="6">
    <source>
        <dbReference type="PROSITE" id="PS50003"/>
    </source>
</evidence>
<dbReference type="PROSITE" id="PS50211">
    <property type="entry name" value="DENN"/>
    <property type="match status" value="1"/>
</dbReference>
<dbReference type="PANTHER" id="PTHR10807:SF109">
    <property type="entry name" value="SET DOMAIN BINDING FACTOR, ISOFORM A"/>
    <property type="match status" value="1"/>
</dbReference>
<dbReference type="OMA" id="NCINCIF"/>
<dbReference type="SUPFAM" id="SSF50729">
    <property type="entry name" value="PH domain-like"/>
    <property type="match status" value="2"/>
</dbReference>
<feature type="domain" description="UDENN" evidence="8">
    <location>
        <begin position="7"/>
        <end position="473"/>
    </location>
</feature>
<dbReference type="PROSITE" id="PS00479">
    <property type="entry name" value="ZF_DAG_PE_1"/>
    <property type="match status" value="1"/>
</dbReference>
<feature type="region of interest" description="Disordered" evidence="5">
    <location>
        <begin position="833"/>
        <end position="885"/>
    </location>
</feature>
<dbReference type="FunFam" id="2.30.29.30:FF:000286">
    <property type="entry name" value="PH-protein kinase domain containing protein"/>
    <property type="match status" value="1"/>
</dbReference>
<dbReference type="InParanoid" id="A0A6P6XTS6"/>
<evidence type="ECO:0000259" key="7">
    <source>
        <dbReference type="PROSITE" id="PS50081"/>
    </source>
</evidence>
<evidence type="ECO:0000256" key="4">
    <source>
        <dbReference type="ARBA" id="ARBA00022833"/>
    </source>
</evidence>
<dbReference type="PROSITE" id="PS50081">
    <property type="entry name" value="ZF_DAG_PE_2"/>
    <property type="match status" value="1"/>
</dbReference>
<proteinExistence type="inferred from homology"/>
<feature type="compositionally biased region" description="Polar residues" evidence="5">
    <location>
        <begin position="846"/>
        <end position="859"/>
    </location>
</feature>
<dbReference type="GO" id="GO:0005085">
    <property type="term" value="F:guanyl-nucleotide exchange factor activity"/>
    <property type="evidence" value="ECO:0007669"/>
    <property type="project" value="TreeGrafter"/>
</dbReference>
<name>A0A6P6XTS6_DERPT</name>
<evidence type="ECO:0000256" key="2">
    <source>
        <dbReference type="ARBA" id="ARBA00022553"/>
    </source>
</evidence>
<dbReference type="Gene3D" id="2.30.29.30">
    <property type="entry name" value="Pleckstrin-homology domain (PH domain)/Phosphotyrosine-binding domain (PTB)"/>
    <property type="match status" value="1"/>
</dbReference>
<dbReference type="Gene3D" id="3.30.450.200">
    <property type="match status" value="1"/>
</dbReference>
<evidence type="ECO:0000256" key="5">
    <source>
        <dbReference type="SAM" id="MobiDB-lite"/>
    </source>
</evidence>
<feature type="compositionally biased region" description="Polar residues" evidence="5">
    <location>
        <begin position="2068"/>
        <end position="2083"/>
    </location>
</feature>
<dbReference type="Pfam" id="PF06602">
    <property type="entry name" value="Myotub-related"/>
    <property type="match status" value="1"/>
</dbReference>
<dbReference type="OrthoDB" id="74314at2759"/>
<evidence type="ECO:0000259" key="9">
    <source>
        <dbReference type="PROSITE" id="PS51339"/>
    </source>
</evidence>
<dbReference type="SUPFAM" id="SSF57889">
    <property type="entry name" value="Cysteine-rich domain"/>
    <property type="match status" value="1"/>
</dbReference>
<evidence type="ECO:0000259" key="8">
    <source>
        <dbReference type="PROSITE" id="PS50211"/>
    </source>
</evidence>
<feature type="region of interest" description="Disordered" evidence="5">
    <location>
        <begin position="1740"/>
        <end position="1767"/>
    </location>
</feature>
<evidence type="ECO:0000313" key="11">
    <source>
        <dbReference type="RefSeq" id="XP_027196837.1"/>
    </source>
</evidence>
<dbReference type="CDD" id="cd00029">
    <property type="entry name" value="C1"/>
    <property type="match status" value="1"/>
</dbReference>
<dbReference type="Pfam" id="PF00169">
    <property type="entry name" value="PH"/>
    <property type="match status" value="1"/>
</dbReference>
<dbReference type="Pfam" id="PF02141">
    <property type="entry name" value="DENN"/>
    <property type="match status" value="1"/>
</dbReference>
<dbReference type="InterPro" id="IPR029021">
    <property type="entry name" value="Prot-tyrosine_phosphatase-like"/>
</dbReference>
<dbReference type="PANTHER" id="PTHR10807">
    <property type="entry name" value="MYOTUBULARIN-RELATED"/>
    <property type="match status" value="1"/>
</dbReference>
<dbReference type="InterPro" id="IPR046349">
    <property type="entry name" value="C1-like_sf"/>
</dbReference>
<feature type="compositionally biased region" description="Low complexity" evidence="5">
    <location>
        <begin position="1752"/>
        <end position="1767"/>
    </location>
</feature>
<feature type="compositionally biased region" description="Acidic residues" evidence="5">
    <location>
        <begin position="1740"/>
        <end position="1749"/>
    </location>
</feature>
<protein>
    <submittedName>
        <fullName evidence="11">Myotubularin-related protein 13-like</fullName>
    </submittedName>
</protein>
<dbReference type="Gene3D" id="3.30.60.20">
    <property type="match status" value="1"/>
</dbReference>
<dbReference type="CTD" id="41427"/>
<dbReference type="Pfam" id="PF03455">
    <property type="entry name" value="dDENN"/>
    <property type="match status" value="1"/>
</dbReference>
<sequence>MTDKLAEYFVVVGFDHQKQRGGCSVGKVIQGFPEKQWNESPFVDSIPMFCQPQSWRLSTQQQQPKFSIFVLTDELAVQYYCACFTFHEPISIHPVKHDDEDVDDESLSSIDLSYPASATISANHLFSGNHHHSNSIVKGNYVPIGHPTTATRNIAIHQMAYAPKCLLLISRHNYPEILKNCLTVIYTVYIDNIDVELELLITNLLASIEIPKPGSKSITFSLGAMDRQLLQPPLSSTIPITSTCVLDLFDQLKIHATINLVIALMTENKIIVLSRSYTQIYNACHALISLIYPFVYSHVFIPILPSSLLDFIASPTPFLMGIHSSLKSQAIETIDVIVVDLDEGHVKIPDGLLITKFDENLYAQLTNQLCLVLNPDLFQADNAFPTSHSQKSPPHILDKEIRAIFLRVFTQLLQGYRSCLTVFRIYSKPIITFNKASFLSQRNYINNEFVHRLMDCTFFATFVQERGIPYRPCDLFDELYSSLHNFIKEEIKNPDLTLKHIHELAIQIYLNENPQAAASPSNSNSQMQMTKIPMPTENAFTRIHLPSFPLLNAERISELLENERIKRELHPSRKELIKNPQIPHIVPMGLPIPLYNEMIGIQSISSNSARRLEVMRKCINSIFEKKILDARKTLNAVILALRTKHARLALCEELNNHVVGNKAILEHEQFDLVVRLMNCALQENSEIDINEIAAQIVPLAMKFCRRLSTNVIQFAYTCIQDHLIWSNQQFWEQTFYLDVERDIKNLYHNNNSRTNFEKLDIDISKQFSDFILKDSALEIAAQQMRIADKLDQNRIEHFSQQESATIYAQAVHYANIIVAFKIPFDISDRNSAQLNNSKHSNDDTDTNSVSNYTNPSNPYDNEPIINDNESGFEEDSNTSPNNHSSSEIANNVIKFIYRFIDKVCNDSAVGEDFIKQLHGLIPSLVSIQIESLEPVWRESRHLPPLPKPKILFPHTLPGEEFTTNELRAYLITDGKDESRTGIVLGTQFLPAEGAIFLTNYRVIFKGRPLDPFASESIIVRSFPIATILKEKRININPIPSLDQYLPEGLQIKSNTFQLIKIALDEEVSNDKIEVFRKILNRERAPPTIFHHFTFTSQLGVLHTKQLFQRKNKEKKTIHGMAKKTLLRTVEKAGLKTKNVKTGKNNKQMMMNNYYTMYPNSVGIQQSSKYFPDDKSLDESISNSIDNLSNVHLTKTSTFQAPENKSCHKLHEMLYVKDYERLGFGNYSQLYLMSVTGSKLPKLQSTTGQQNSDHFRISSVNMHYSVCRTYPGMIVVPARITDEMIKKISRCYRQGRFPAIVWKHPRTRALILRSSAPHIRSVMGLFKTTPGGNSNLANSSTPQIFSGTNFNSEIHVELENFLKTISKLSLSQSRYSYMQRMSDIDNSSVHSNSPDSYRKFLQPTSQMSGSNLAQKSNVSGSTFNRAMNTIRTSGGKSTIGHTMGRQLQKWSNQAMGRNSDQRKSSINSISNQPIKRPALSESNELFQAFNSPNSSSVSSTSLNQYHSPLYIIGEKNNNMRFIKMNEQNSSYDFLPIEIHDVRHVKNSFKKVIKLCISSEVKMAENPMTSTFLKDFYATDWFKQIQTIMEIAALIVEIVDVRRSSVLLSLEDGSDLVPQIISVAQLCLDPYYRTFEGFRTLIEKEWLTFGHRFTHRSNLTASTISSGFAPMFLQFLDIVHQIHSQFPLSFEFNQYFIKFLAYHHLSCRFRTFLQDCELDRSECGWIEDDIKLNLTLKKLMTEEDDENDDSPAESLSNNTTTPSMSNSSPNKNSTLIAFNCTGTSFWDYCTRIWVKSPIFYNFYYVPIISIEESFTDAAVLRPLFNLPSLRIWDYYVGEELAHGPSYDLEVMNMERHRTEDMEIHNENEKSGTRRLIVNAIYDSIDHVLPNCFIQLLDQIKLLEGEINCTSQKWSKIWNKIEIPITTDIESVFISQQKRLKELRSPSMKLPLDAMTSYSIGLIDSNLFLKMKSHSPHIFETFSAPLAKCDYCALLIGIRSGLKCSECDIVCHENCRDCITNHCNRMRSKMKTISASSKMAISNSNKVTSTNNTTTATNIANNNTTVVVTNHSGQSNTLNKQFSGETTRSDSDSDDVDPSSIEFRHPDMSTLPGRSQNNRHNHQQRDNSTFKGYLFKKGALLKAWKQRWFVLDTTQHQLRYYDSESDINCKGYIDLSDVISVMSTNDPLVFELQLTKRIYNFMAIDEKVAHDWIERISACLQ</sequence>
<dbReference type="Pfam" id="PF12335">
    <property type="entry name" value="SBF2"/>
    <property type="match status" value="1"/>
</dbReference>
<dbReference type="InterPro" id="IPR037516">
    <property type="entry name" value="Tripartite_DENN"/>
</dbReference>
<keyword evidence="4" id="KW-0862">Zinc</keyword>
<dbReference type="Pfam" id="PF02893">
    <property type="entry name" value="GRAM"/>
    <property type="match status" value="1"/>
</dbReference>
<dbReference type="SMART" id="SM00801">
    <property type="entry name" value="dDENN"/>
    <property type="match status" value="1"/>
</dbReference>
<dbReference type="SUPFAM" id="SSF52799">
    <property type="entry name" value="(Phosphotyrosine protein) phosphatases II"/>
    <property type="match status" value="1"/>
</dbReference>